<comment type="caution">
    <text evidence="2">The sequence shown here is derived from an EMBL/GenBank/DDBJ whole genome shotgun (WGS) entry which is preliminary data.</text>
</comment>
<reference evidence="2" key="1">
    <citation type="journal article" date="2022" name="Cell">
        <title>Repeat-based holocentromeres influence genome architecture and karyotype evolution.</title>
        <authorList>
            <person name="Hofstatter P.G."/>
            <person name="Thangavel G."/>
            <person name="Lux T."/>
            <person name="Neumann P."/>
            <person name="Vondrak T."/>
            <person name="Novak P."/>
            <person name="Zhang M."/>
            <person name="Costa L."/>
            <person name="Castellani M."/>
            <person name="Scott A."/>
            <person name="Toegelov H."/>
            <person name="Fuchs J."/>
            <person name="Mata-Sucre Y."/>
            <person name="Dias Y."/>
            <person name="Vanzela A.L.L."/>
            <person name="Huettel B."/>
            <person name="Almeida C.C.S."/>
            <person name="Simkova H."/>
            <person name="Souza G."/>
            <person name="Pedrosa-Harand A."/>
            <person name="Macas J."/>
            <person name="Mayer K.F.X."/>
            <person name="Houben A."/>
            <person name="Marques A."/>
        </authorList>
    </citation>
    <scope>NUCLEOTIDE SEQUENCE</scope>
    <source>
        <strain evidence="2">RhyBre1mFocal</strain>
    </source>
</reference>
<evidence type="ECO:0000256" key="1">
    <source>
        <dbReference type="SAM" id="MobiDB-lite"/>
    </source>
</evidence>
<dbReference type="Proteomes" id="UP001151287">
    <property type="component" value="Unassembled WGS sequence"/>
</dbReference>
<dbReference type="InterPro" id="IPR037477">
    <property type="entry name" value="SCO2"/>
</dbReference>
<proteinExistence type="predicted"/>
<dbReference type="EMBL" id="JAMQYH010000001">
    <property type="protein sequence ID" value="KAJ1700642.1"/>
    <property type="molecule type" value="Genomic_DNA"/>
</dbReference>
<dbReference type="OrthoDB" id="2018364at2759"/>
<dbReference type="PANTHER" id="PTHR36035">
    <property type="entry name" value="PROTEIN DISULFIDE-ISOMERASE SCO2"/>
    <property type="match status" value="1"/>
</dbReference>
<accession>A0A9Q0CVV1</accession>
<feature type="compositionally biased region" description="Basic and acidic residues" evidence="1">
    <location>
        <begin position="122"/>
        <end position="148"/>
    </location>
</feature>
<dbReference type="PANTHER" id="PTHR36035:SF1">
    <property type="entry name" value="PROTEIN DISULFIDE-ISOMERASE SCO2"/>
    <property type="match status" value="1"/>
</dbReference>
<sequence>MNLWNDIHLTGEDQNMEKPRTTSLVSHSTLVVVAALSSHNNTSLSSLLRLTYVVGGHDLLLYNSSSTMNPSPPPPPLFSILPKPTVPPSFLPLPTRIPLHRLRAAAEASDAASSPGWFRPNPESDGRISARGPDVRVNAKEEEKEEGKNKKRNKRNKWWWWSGDKESYLVDDSEPLPLPMTCPDTAPVMPEEIDRRLRCDPEVEDCREVAYEWTGKCRSCQGTGLVSYYRKKGKETICKCIPCMGIGYVNKITVRKDINLMEDEDNGNVGKPP</sequence>
<organism evidence="2 3">
    <name type="scientific">Rhynchospora breviuscula</name>
    <dbReference type="NCBI Taxonomy" id="2022672"/>
    <lineage>
        <taxon>Eukaryota</taxon>
        <taxon>Viridiplantae</taxon>
        <taxon>Streptophyta</taxon>
        <taxon>Embryophyta</taxon>
        <taxon>Tracheophyta</taxon>
        <taxon>Spermatophyta</taxon>
        <taxon>Magnoliopsida</taxon>
        <taxon>Liliopsida</taxon>
        <taxon>Poales</taxon>
        <taxon>Cyperaceae</taxon>
        <taxon>Cyperoideae</taxon>
        <taxon>Rhynchosporeae</taxon>
        <taxon>Rhynchospora</taxon>
    </lineage>
</organism>
<feature type="region of interest" description="Disordered" evidence="1">
    <location>
        <begin position="110"/>
        <end position="149"/>
    </location>
</feature>
<gene>
    <name evidence="2" type="ORF">LUZ63_000421</name>
</gene>
<evidence type="ECO:0000313" key="3">
    <source>
        <dbReference type="Proteomes" id="UP001151287"/>
    </source>
</evidence>
<dbReference type="AlphaFoldDB" id="A0A9Q0CVV1"/>
<name>A0A9Q0CVV1_9POAL</name>
<evidence type="ECO:0000313" key="2">
    <source>
        <dbReference type="EMBL" id="KAJ1700642.1"/>
    </source>
</evidence>
<evidence type="ECO:0008006" key="4">
    <source>
        <dbReference type="Google" id="ProtNLM"/>
    </source>
</evidence>
<protein>
    <recommendedName>
        <fullName evidence="4">Protein disulfide-isomerase SCO2</fullName>
    </recommendedName>
</protein>
<keyword evidence="3" id="KW-1185">Reference proteome</keyword>